<feature type="domain" description="DarT" evidence="7">
    <location>
        <begin position="1389"/>
        <end position="1617"/>
    </location>
</feature>
<comment type="caution">
    <text evidence="8">The sequence shown here is derived from an EMBL/GenBank/DDBJ whole genome shotgun (WGS) entry which is preliminary data.</text>
</comment>
<gene>
    <name evidence="8" type="ORF">EU557_13485</name>
</gene>
<comment type="caution">
    <text evidence="6">Lacks conserved residue(s) required for the propagation of feature annotation.</text>
</comment>
<dbReference type="PROSITE" id="PS52018">
    <property type="entry name" value="DART"/>
    <property type="match status" value="1"/>
</dbReference>
<dbReference type="GO" id="GO:0003677">
    <property type="term" value="F:DNA binding"/>
    <property type="evidence" value="ECO:0007669"/>
    <property type="project" value="UniProtKB-UniRule"/>
</dbReference>
<comment type="similarity">
    <text evidence="6">Belongs to the DarT ADP-ribosyltransferase family.</text>
</comment>
<keyword evidence="2" id="KW-0328">Glycosyltransferase</keyword>
<keyword evidence="5 6" id="KW-0238">DNA-binding</keyword>
<evidence type="ECO:0000256" key="5">
    <source>
        <dbReference type="ARBA" id="ARBA00023125"/>
    </source>
</evidence>
<evidence type="ECO:0000256" key="6">
    <source>
        <dbReference type="PROSITE-ProRule" id="PRU01362"/>
    </source>
</evidence>
<evidence type="ECO:0000313" key="8">
    <source>
        <dbReference type="EMBL" id="TGD80810.1"/>
    </source>
</evidence>
<keyword evidence="9" id="KW-1185">Reference proteome</keyword>
<evidence type="ECO:0000256" key="2">
    <source>
        <dbReference type="ARBA" id="ARBA00022676"/>
    </source>
</evidence>
<accession>A0A4Z0MN21</accession>
<name>A0A4Z0MN21_9BACT</name>
<evidence type="ECO:0000256" key="3">
    <source>
        <dbReference type="ARBA" id="ARBA00022679"/>
    </source>
</evidence>
<keyword evidence="1 6" id="KW-1277">Toxin-antitoxin system</keyword>
<evidence type="ECO:0000259" key="7">
    <source>
        <dbReference type="PROSITE" id="PS52018"/>
    </source>
</evidence>
<dbReference type="OrthoDB" id="9785181at2"/>
<dbReference type="GO" id="GO:0016757">
    <property type="term" value="F:glycosyltransferase activity"/>
    <property type="evidence" value="ECO:0007669"/>
    <property type="project" value="UniProtKB-KW"/>
</dbReference>
<dbReference type="InterPro" id="IPR029494">
    <property type="entry name" value="DarT"/>
</dbReference>
<sequence length="1714" mass="194707">MSLSTIATPYPGFSFLFAPSYQLTAEQPVVRVRCRRARPVLPEEEVILRYLDFFGGETQADTLGSALGFALADDFTAQPLRYRDPAEAALWNGLLDVLAAFGLIVRSDDGLIRRTAYSAAAIQYRVKYEYFIADCAYWQLNELEVSDDFSFISLGLTPRLNNQLPLDHPGCQAELPASAIHPSIATAGSVLSTVRHQLNAAGIEYDTEILDVDDSRSNGYPTTRTVLLTGYCYRLAAAPSGEDAPDYRFTADVAGQANPDLTAVLNQPAHAAVRVAWGHQAEFAAFQANPAASIDATALHRFASDWHWPTLLADSRLRWAAPETLPALLRGLPPPQRNQLSTHVPLQLLEAELDSYPSLWDWAVLSGRLSEEFITERLIRPDSDGTPLYPWDFEVLSRRSPAAVENWLGQMLRSPWADQLSRSESFQWDWTALTDHLSESFILAHLGLLPFSRSLLLRRGPAFLEAALLAEIAAGQLGYWDWSAVFNGLSTQLLWDQLPNLAAHLPWHFVLERLLGPGQSAPTGFDLPQLLDLVRKHRNSINPLTTQNLAWSSDLIAFFDSLGLLHWASSATKSGFECHSAVAWTTEHFERYYQRVRTAEGAAHVSANISSLDLVTQYPDFTWDWTALSSNPQLAWTRDLTARFRDRIVWSRLLARFGATEVARRLPDLHTQLLEARPDALPDLWRYANQTLPVPVLLSWRSTYAQYLDLAVLSRRDPVAVANELLIHPDFGLAWDWAALVADLPPDLLANLLREAEIYYHHDPASQLASLSLPAAARLPLNFSLTIAPSLQLPWDWEYVTQQLTPDQLNTNLGQVAFKINWGLIVIQPPMQPLLTSSWVLDSSAQPWLPWPQVSRLLTPEQVEAHLETLAPFLDWVHLAHQPGFASLVVSQLLDHPVVRGQLPWDYVLEKLIAPSDLAENLSRWQQRLLSLTNPATQANACAAFTRSLPVEVVISDPNAATQAYPALTNGQLRALPLDWQVLSDDSRLAHRLTVGTLRRYQHFWHWPTLSRNPEFNADPDYLLNKDLKWHWDWSYISQYAAFIRPYTKFDKVRKQYKRFARFIDWKTFSLRLDLPFLGELLQAYADRPWNWTALSASPALSLADEHLLGSPDKPGLQNQPWDWTALSANRGLKIQLTTIKALADQPWDWTALSANLSVKFDHSTLLHLAEQPWDWAALVRRTDLKWNSQILRDFLGYSLDWAYLSNLRSLDWSVDLLREFQDYLDWHILSRNPPFSLTVPLLRELASKWDLAALSRSLALADPPASSDPAHRPAAPSALLIPTADLPWDWPYLSSRTDISFTTELLEGLTERLHWPTLSRRSWAKHFEPDWVQRFNTFWDFPALAVHADLPDAGQKEVYAFIAADKSCVLPYLHSLEKYAPKYPSWAGYAFHCTHLTNAASIILSGQLLSRREVLKTKHNLADASGSINHWPAKVWDYARLYYRPHTLTQFYVERLGLDRSWLNDEGYDFKEAKKRREHFGRAEGLGFPKCPAPVYFRFRIAEILATQPERFHISDGNMQGRATTHDTLKNMWGLFRPHPLLFHRLGIDGRFKNPFDEFKEISQQEILLKPSLDITKLTDVDILVSDYWTYDELKKLIGSNHPLASRIRFANSEFHDENQQLWCSYSDNQVSVETEFADAHDIVLECADLLQADLSEMEPGTYRVIGNRLLAQQRLYVSWPTAVPFRVFFQDKVTSRPGGPRSYALFQNGITA</sequence>
<proteinExistence type="inferred from homology"/>
<keyword evidence="4" id="KW-0548">Nucleotidyltransferase</keyword>
<organism evidence="8 9">
    <name type="scientific">Hymenobacter wooponensis</name>
    <dbReference type="NCBI Taxonomy" id="1525360"/>
    <lineage>
        <taxon>Bacteria</taxon>
        <taxon>Pseudomonadati</taxon>
        <taxon>Bacteroidota</taxon>
        <taxon>Cytophagia</taxon>
        <taxon>Cytophagales</taxon>
        <taxon>Hymenobacteraceae</taxon>
        <taxon>Hymenobacter</taxon>
    </lineage>
</organism>
<dbReference type="Proteomes" id="UP000298284">
    <property type="component" value="Unassembled WGS sequence"/>
</dbReference>
<dbReference type="GO" id="GO:0016779">
    <property type="term" value="F:nucleotidyltransferase activity"/>
    <property type="evidence" value="ECO:0007669"/>
    <property type="project" value="UniProtKB-KW"/>
</dbReference>
<protein>
    <submittedName>
        <fullName evidence="8">DUF4433 domain-containing protein</fullName>
    </submittedName>
</protein>
<evidence type="ECO:0000256" key="4">
    <source>
        <dbReference type="ARBA" id="ARBA00022695"/>
    </source>
</evidence>
<evidence type="ECO:0000256" key="1">
    <source>
        <dbReference type="ARBA" id="ARBA00022649"/>
    </source>
</evidence>
<evidence type="ECO:0000313" key="9">
    <source>
        <dbReference type="Proteomes" id="UP000298284"/>
    </source>
</evidence>
<keyword evidence="3" id="KW-0808">Transferase</keyword>
<reference evidence="8 9" key="1">
    <citation type="submission" date="2019-04" db="EMBL/GenBank/DDBJ databases">
        <authorList>
            <person name="Feng G."/>
            <person name="Zhang J."/>
            <person name="Zhu H."/>
        </authorList>
    </citation>
    <scope>NUCLEOTIDE SEQUENCE [LARGE SCALE GENOMIC DNA]</scope>
    <source>
        <strain evidence="8 9">JCM 19491</strain>
    </source>
</reference>
<dbReference type="EMBL" id="SRKZ01000003">
    <property type="protein sequence ID" value="TGD80810.1"/>
    <property type="molecule type" value="Genomic_DNA"/>
</dbReference>